<dbReference type="NCBIfam" id="TIGR01241">
    <property type="entry name" value="FtsH_fam"/>
    <property type="match status" value="1"/>
</dbReference>
<evidence type="ECO:0000256" key="17">
    <source>
        <dbReference type="ARBA" id="ARBA00023136"/>
    </source>
</evidence>
<dbReference type="PANTHER" id="PTHR23076:SF118">
    <property type="entry name" value="ATP-DEPENDENT ZINC METALLOPROTEASE FTSH 6, CHLOROPLASTIC"/>
    <property type="match status" value="1"/>
</dbReference>
<comment type="caution">
    <text evidence="22">The sequence shown here is derived from an EMBL/GenBank/DDBJ whole genome shotgun (WGS) entry which is preliminary data.</text>
</comment>
<dbReference type="InterPro" id="IPR003960">
    <property type="entry name" value="ATPase_AAA_CS"/>
</dbReference>
<dbReference type="InterPro" id="IPR003959">
    <property type="entry name" value="ATPase_AAA_core"/>
</dbReference>
<evidence type="ECO:0000256" key="16">
    <source>
        <dbReference type="ARBA" id="ARBA00023078"/>
    </source>
</evidence>
<keyword evidence="6" id="KW-0645">Protease</keyword>
<dbReference type="InterPro" id="IPR041569">
    <property type="entry name" value="AAA_lid_3"/>
</dbReference>
<dbReference type="PANTHER" id="PTHR23076">
    <property type="entry name" value="METALLOPROTEASE M41 FTSH"/>
    <property type="match status" value="1"/>
</dbReference>
<dbReference type="FunFam" id="1.20.58.760:FF:000035">
    <property type="entry name" value="ATP-dependent zinc metalloprotease FTSH 6 chloroplastic"/>
    <property type="match status" value="1"/>
</dbReference>
<dbReference type="Gene3D" id="1.10.8.60">
    <property type="match status" value="1"/>
</dbReference>
<keyword evidence="16" id="KW-0793">Thylakoid</keyword>
<evidence type="ECO:0000256" key="18">
    <source>
        <dbReference type="ARBA" id="ARBA00060455"/>
    </source>
</evidence>
<evidence type="ECO:0000256" key="6">
    <source>
        <dbReference type="ARBA" id="ARBA00022670"/>
    </source>
</evidence>
<dbReference type="Pfam" id="PF00004">
    <property type="entry name" value="AAA"/>
    <property type="match status" value="1"/>
</dbReference>
<comment type="subcellular location">
    <subcellularLocation>
        <location evidence="18">Plastid</location>
        <location evidence="18">Chloroplast thylakoid membrane</location>
        <topology evidence="18">Single-pass membrane protein</topology>
        <orientation evidence="18">Stromal side</orientation>
    </subcellularLocation>
</comment>
<dbReference type="PROSITE" id="PS00674">
    <property type="entry name" value="AAA"/>
    <property type="match status" value="1"/>
</dbReference>
<comment type="cofactor">
    <cofactor evidence="1">
        <name>Zn(2+)</name>
        <dbReference type="ChEBI" id="CHEBI:29105"/>
    </cofactor>
</comment>
<reference evidence="22" key="1">
    <citation type="submission" date="2022-12" db="EMBL/GenBank/DDBJ databases">
        <title>Draft genome assemblies for two species of Escallonia (Escalloniales).</title>
        <authorList>
            <person name="Chanderbali A."/>
            <person name="Dervinis C."/>
            <person name="Anghel I."/>
            <person name="Soltis D."/>
            <person name="Soltis P."/>
            <person name="Zapata F."/>
        </authorList>
    </citation>
    <scope>NUCLEOTIDE SEQUENCE</scope>
    <source>
        <strain evidence="22">UCBG92.1500</strain>
        <tissue evidence="22">Leaf</tissue>
    </source>
</reference>
<name>A0AA88QZ44_9ASTE</name>
<evidence type="ECO:0000313" key="23">
    <source>
        <dbReference type="Proteomes" id="UP001187471"/>
    </source>
</evidence>
<dbReference type="FunFam" id="3.40.50.300:FF:000001">
    <property type="entry name" value="ATP-dependent zinc metalloprotease FtsH"/>
    <property type="match status" value="1"/>
</dbReference>
<keyword evidence="7" id="KW-0812">Transmembrane</keyword>
<evidence type="ECO:0000256" key="19">
    <source>
        <dbReference type="ARBA" id="ARBA00070124"/>
    </source>
</evidence>
<protein>
    <recommendedName>
        <fullName evidence="19">ATP-dependent zinc metalloprotease FTSH, chloroplastic</fullName>
    </recommendedName>
</protein>
<dbReference type="Pfam" id="PF17862">
    <property type="entry name" value="AAA_lid_3"/>
    <property type="match status" value="1"/>
</dbReference>
<keyword evidence="12 20" id="KW-0067">ATP-binding</keyword>
<accession>A0AA88QZ44</accession>
<organism evidence="22 23">
    <name type="scientific">Escallonia rubra</name>
    <dbReference type="NCBI Taxonomy" id="112253"/>
    <lineage>
        <taxon>Eukaryota</taxon>
        <taxon>Viridiplantae</taxon>
        <taxon>Streptophyta</taxon>
        <taxon>Embryophyta</taxon>
        <taxon>Tracheophyta</taxon>
        <taxon>Spermatophyta</taxon>
        <taxon>Magnoliopsida</taxon>
        <taxon>eudicotyledons</taxon>
        <taxon>Gunneridae</taxon>
        <taxon>Pentapetalae</taxon>
        <taxon>asterids</taxon>
        <taxon>campanulids</taxon>
        <taxon>Escalloniales</taxon>
        <taxon>Escalloniaceae</taxon>
        <taxon>Escallonia</taxon>
    </lineage>
</organism>
<feature type="domain" description="AAA+ ATPase" evidence="21">
    <location>
        <begin position="247"/>
        <end position="386"/>
    </location>
</feature>
<keyword evidence="15" id="KW-0482">Metalloprotease</keyword>
<keyword evidence="8" id="KW-0479">Metal-binding</keyword>
<dbReference type="GO" id="GO:0010304">
    <property type="term" value="P:PSII associated light-harvesting complex II catabolic process"/>
    <property type="evidence" value="ECO:0007669"/>
    <property type="project" value="UniProtKB-ARBA"/>
</dbReference>
<evidence type="ECO:0000256" key="5">
    <source>
        <dbReference type="ARBA" id="ARBA00022640"/>
    </source>
</evidence>
<evidence type="ECO:0000256" key="9">
    <source>
        <dbReference type="ARBA" id="ARBA00022741"/>
    </source>
</evidence>
<evidence type="ECO:0000256" key="13">
    <source>
        <dbReference type="ARBA" id="ARBA00022946"/>
    </source>
</evidence>
<dbReference type="GO" id="GO:0006508">
    <property type="term" value="P:proteolysis"/>
    <property type="evidence" value="ECO:0007669"/>
    <property type="project" value="UniProtKB-KW"/>
</dbReference>
<dbReference type="SUPFAM" id="SSF140990">
    <property type="entry name" value="FtsH protease domain-like"/>
    <property type="match status" value="1"/>
</dbReference>
<dbReference type="FunFam" id="3.30.720.210:FF:000002">
    <property type="entry name" value="ATP-dependent zinc metalloprotease FTSH chloroplastic"/>
    <property type="match status" value="1"/>
</dbReference>
<comment type="similarity">
    <text evidence="2">In the C-terminal section; belongs to the peptidase M41 family.</text>
</comment>
<proteinExistence type="inferred from homology"/>
<keyword evidence="17" id="KW-0472">Membrane</keyword>
<evidence type="ECO:0000256" key="11">
    <source>
        <dbReference type="ARBA" id="ARBA00022833"/>
    </source>
</evidence>
<dbReference type="InterPro" id="IPR037219">
    <property type="entry name" value="Peptidase_M41-like"/>
</dbReference>
<sequence>MSPALALCVSHLPTCKSQDLSKDTHLPTSANKEYSCQRTTVETKLDRRKLLYYTTYTGFSLTGGALVQPARAQPESPEEATSSRMSYSRFLEYLDEDAVKKVDLFENGTVAIAEIYNPALNKIQRVKVQLPGLPTELLRKLEEKGVDFAAHPMEMNMAAAILDLLGNLAFPLILLGILLLRTSSGNTPGGPNLPFGLGRSKAKFQMEPNTGVTFEDVAGVDEAKQDFQEIVEFLKTPEKFAAVGARIPKGVLLVGPTGTGKTFLAKAIAGEAGVPFFSLSGSEFIEMFVGVGASRVRDLFNKAKMNSPCLIFIDEIDAVGRQRGTGIGGGNDEREQTLNQLLTEMDGFTENSGVIVIAATNRPEILDSALLRPGRFDRQVTVGLSDVGGREEILKVHSKSKKLDSGISLGVIAMRTPGFSGADLANLMNEAAILAGRRGKDKITLEEIDDSIDRIVAGMEGTTMTDGKNKILVAYHEVGHAVCATLTQGHDPVQKVTLIPRGQARGLTWFIPGEDPALISKQQLFARIVGGLGGRAAEEVIFGEQEITTGAAGDLQQTTQIARQMVTMFGMSEIGPWTLTDPAVQSSDVVLRMLARNSMSEKLAEDIDKSVRQIIDSAYAIAKKHIKENREAIDKLVEVLLEKETLTGGEFRAILSEFSVVPLDMISNNSIRKMIEA</sequence>
<keyword evidence="5" id="KW-0934">Plastid</keyword>
<dbReference type="GO" id="GO:0008270">
    <property type="term" value="F:zinc ion binding"/>
    <property type="evidence" value="ECO:0007669"/>
    <property type="project" value="InterPro"/>
</dbReference>
<comment type="similarity">
    <text evidence="20">Belongs to the AAA ATPase family.</text>
</comment>
<evidence type="ECO:0000256" key="8">
    <source>
        <dbReference type="ARBA" id="ARBA00022723"/>
    </source>
</evidence>
<evidence type="ECO:0000256" key="15">
    <source>
        <dbReference type="ARBA" id="ARBA00023049"/>
    </source>
</evidence>
<evidence type="ECO:0000313" key="22">
    <source>
        <dbReference type="EMBL" id="KAK2979233.1"/>
    </source>
</evidence>
<dbReference type="InterPro" id="IPR011546">
    <property type="entry name" value="Pept_M41_FtsH_extracell"/>
</dbReference>
<evidence type="ECO:0000256" key="14">
    <source>
        <dbReference type="ARBA" id="ARBA00022989"/>
    </source>
</evidence>
<dbReference type="GO" id="GO:0004222">
    <property type="term" value="F:metalloendopeptidase activity"/>
    <property type="evidence" value="ECO:0007669"/>
    <property type="project" value="InterPro"/>
</dbReference>
<keyword evidence="14" id="KW-1133">Transmembrane helix</keyword>
<dbReference type="Pfam" id="PF01434">
    <property type="entry name" value="Peptidase_M41"/>
    <property type="match status" value="1"/>
</dbReference>
<evidence type="ECO:0000256" key="10">
    <source>
        <dbReference type="ARBA" id="ARBA00022801"/>
    </source>
</evidence>
<evidence type="ECO:0000256" key="20">
    <source>
        <dbReference type="RuleBase" id="RU003651"/>
    </source>
</evidence>
<dbReference type="EMBL" id="JAVXUO010001782">
    <property type="protein sequence ID" value="KAK2979233.1"/>
    <property type="molecule type" value="Genomic_DNA"/>
</dbReference>
<dbReference type="InterPro" id="IPR000642">
    <property type="entry name" value="Peptidase_M41"/>
</dbReference>
<keyword evidence="11" id="KW-0862">Zinc</keyword>
<evidence type="ECO:0000259" key="21">
    <source>
        <dbReference type="SMART" id="SM00382"/>
    </source>
</evidence>
<evidence type="ECO:0000256" key="1">
    <source>
        <dbReference type="ARBA" id="ARBA00001947"/>
    </source>
</evidence>
<evidence type="ECO:0000256" key="12">
    <source>
        <dbReference type="ARBA" id="ARBA00022840"/>
    </source>
</evidence>
<dbReference type="Pfam" id="PF06480">
    <property type="entry name" value="FtsH_ext"/>
    <property type="match status" value="1"/>
</dbReference>
<dbReference type="GO" id="GO:0004176">
    <property type="term" value="F:ATP-dependent peptidase activity"/>
    <property type="evidence" value="ECO:0007669"/>
    <property type="project" value="InterPro"/>
</dbReference>
<dbReference type="InterPro" id="IPR005936">
    <property type="entry name" value="FtsH"/>
</dbReference>
<dbReference type="GO" id="GO:0005524">
    <property type="term" value="F:ATP binding"/>
    <property type="evidence" value="ECO:0007669"/>
    <property type="project" value="UniProtKB-KW"/>
</dbReference>
<dbReference type="SMART" id="SM00382">
    <property type="entry name" value="AAA"/>
    <property type="match status" value="1"/>
</dbReference>
<dbReference type="GO" id="GO:0016887">
    <property type="term" value="F:ATP hydrolysis activity"/>
    <property type="evidence" value="ECO:0007669"/>
    <property type="project" value="InterPro"/>
</dbReference>
<dbReference type="HAMAP" id="MF_01458">
    <property type="entry name" value="FtsH"/>
    <property type="match status" value="1"/>
</dbReference>
<dbReference type="AlphaFoldDB" id="A0AA88QZ44"/>
<dbReference type="GO" id="GO:0009535">
    <property type="term" value="C:chloroplast thylakoid membrane"/>
    <property type="evidence" value="ECO:0007669"/>
    <property type="project" value="UniProtKB-SubCell"/>
</dbReference>
<dbReference type="Proteomes" id="UP001187471">
    <property type="component" value="Unassembled WGS sequence"/>
</dbReference>
<dbReference type="InterPro" id="IPR003593">
    <property type="entry name" value="AAA+_ATPase"/>
</dbReference>
<gene>
    <name evidence="22" type="ORF">RJ640_009631</name>
</gene>
<keyword evidence="10" id="KW-0378">Hydrolase</keyword>
<evidence type="ECO:0000256" key="4">
    <source>
        <dbReference type="ARBA" id="ARBA00022528"/>
    </source>
</evidence>
<evidence type="ECO:0000256" key="7">
    <source>
        <dbReference type="ARBA" id="ARBA00022692"/>
    </source>
</evidence>
<dbReference type="Gene3D" id="1.20.58.760">
    <property type="entry name" value="Peptidase M41"/>
    <property type="match status" value="1"/>
</dbReference>
<keyword evidence="13" id="KW-0809">Transit peptide</keyword>
<keyword evidence="9 20" id="KW-0547">Nucleotide-binding</keyword>
<dbReference type="Gene3D" id="3.40.50.300">
    <property type="entry name" value="P-loop containing nucleotide triphosphate hydrolases"/>
    <property type="match status" value="1"/>
</dbReference>
<evidence type="ECO:0000256" key="2">
    <source>
        <dbReference type="ARBA" id="ARBA00010044"/>
    </source>
</evidence>
<comment type="similarity">
    <text evidence="3">In the N-terminal section; belongs to the AAA ATPase family.</text>
</comment>
<dbReference type="Gene3D" id="3.30.720.210">
    <property type="match status" value="1"/>
</dbReference>
<dbReference type="InterPro" id="IPR027417">
    <property type="entry name" value="P-loop_NTPase"/>
</dbReference>
<keyword evidence="4" id="KW-0150">Chloroplast</keyword>
<dbReference type="SUPFAM" id="SSF52540">
    <property type="entry name" value="P-loop containing nucleoside triphosphate hydrolases"/>
    <property type="match status" value="1"/>
</dbReference>
<dbReference type="CDD" id="cd19501">
    <property type="entry name" value="RecA-like_FtsH"/>
    <property type="match status" value="1"/>
</dbReference>
<evidence type="ECO:0000256" key="3">
    <source>
        <dbReference type="ARBA" id="ARBA00010550"/>
    </source>
</evidence>
<keyword evidence="23" id="KW-1185">Reference proteome</keyword>
<dbReference type="FunFam" id="1.10.8.60:FF:000001">
    <property type="entry name" value="ATP-dependent zinc metalloprotease FtsH"/>
    <property type="match status" value="1"/>
</dbReference>